<dbReference type="SUPFAM" id="SSF82199">
    <property type="entry name" value="SET domain"/>
    <property type="match status" value="1"/>
</dbReference>
<proteinExistence type="predicted"/>
<comment type="caution">
    <text evidence="1">The sequence shown here is derived from an EMBL/GenBank/DDBJ whole genome shotgun (WGS) entry which is preliminary data.</text>
</comment>
<dbReference type="Proteomes" id="UP001189429">
    <property type="component" value="Unassembled WGS sequence"/>
</dbReference>
<organism evidence="1 2">
    <name type="scientific">Prorocentrum cordatum</name>
    <dbReference type="NCBI Taxonomy" id="2364126"/>
    <lineage>
        <taxon>Eukaryota</taxon>
        <taxon>Sar</taxon>
        <taxon>Alveolata</taxon>
        <taxon>Dinophyceae</taxon>
        <taxon>Prorocentrales</taxon>
        <taxon>Prorocentraceae</taxon>
        <taxon>Prorocentrum</taxon>
    </lineage>
</organism>
<evidence type="ECO:0000313" key="2">
    <source>
        <dbReference type="Proteomes" id="UP001189429"/>
    </source>
</evidence>
<name>A0ABN9PR45_9DINO</name>
<dbReference type="EMBL" id="CAUYUJ010001113">
    <property type="protein sequence ID" value="CAK0794236.1"/>
    <property type="molecule type" value="Genomic_DNA"/>
</dbReference>
<dbReference type="InterPro" id="IPR046341">
    <property type="entry name" value="SET_dom_sf"/>
</dbReference>
<reference evidence="1" key="1">
    <citation type="submission" date="2023-10" db="EMBL/GenBank/DDBJ databases">
        <authorList>
            <person name="Chen Y."/>
            <person name="Shah S."/>
            <person name="Dougan E. K."/>
            <person name="Thang M."/>
            <person name="Chan C."/>
        </authorList>
    </citation>
    <scope>NUCLEOTIDE SEQUENCE [LARGE SCALE GENOMIC DNA]</scope>
</reference>
<keyword evidence="2" id="KW-1185">Reference proteome</keyword>
<gene>
    <name evidence="1" type="ORF">PCOR1329_LOCUS4299</name>
</gene>
<sequence>MRALEEKREWFADSSRLRADVPEGVGFYSAPDLGSAIAGRVLGWGESVEGTAVRSWLRVDGAFLPLRIGEVPVLRPAGAPAEPPRGRQTGRADPDPVVARLAAWLEDECGATGTARLFVGLFDKAGHPVRGIGVAQDVPRDEYAICVPRRCAISPDDAQSFLLPSDVDTASCDSLSRLAFWMALEQEKGDASEWAPHFAAMPTEAEYKTYHPGSSNLDDMSLAPEVDVWQWWLDALKQCHGGRAVPTYEAMKLQYVRLITRQFEEVGLVPLADMPNTGPPGQNNVQQTYNDEGHFCLTPKGTSGRVRRSWSTTAAVTTAH</sequence>
<protein>
    <submittedName>
        <fullName evidence="1">Uncharacterized protein</fullName>
    </submittedName>
</protein>
<evidence type="ECO:0000313" key="1">
    <source>
        <dbReference type="EMBL" id="CAK0794236.1"/>
    </source>
</evidence>
<dbReference type="Gene3D" id="3.90.1410.10">
    <property type="entry name" value="set domain protein methyltransferase, domain 1"/>
    <property type="match status" value="1"/>
</dbReference>
<accession>A0ABN9PR45</accession>